<evidence type="ECO:0000313" key="3">
    <source>
        <dbReference type="Proteomes" id="UP000316331"/>
    </source>
</evidence>
<comment type="caution">
    <text evidence="2">The sequence shown here is derived from an EMBL/GenBank/DDBJ whole genome shotgun (WGS) entry which is preliminary data.</text>
</comment>
<name>A0A543F826_9NOCA</name>
<dbReference type="EMBL" id="VFPG01000001">
    <property type="protein sequence ID" value="TQM29988.1"/>
    <property type="molecule type" value="Genomic_DNA"/>
</dbReference>
<dbReference type="Proteomes" id="UP000316331">
    <property type="component" value="Unassembled WGS sequence"/>
</dbReference>
<feature type="region of interest" description="Disordered" evidence="1">
    <location>
        <begin position="77"/>
        <end position="97"/>
    </location>
</feature>
<organism evidence="2 3">
    <name type="scientific">Nocardia bhagyanarayanae</name>
    <dbReference type="NCBI Taxonomy" id="1215925"/>
    <lineage>
        <taxon>Bacteria</taxon>
        <taxon>Bacillati</taxon>
        <taxon>Actinomycetota</taxon>
        <taxon>Actinomycetes</taxon>
        <taxon>Mycobacteriales</taxon>
        <taxon>Nocardiaceae</taxon>
        <taxon>Nocardia</taxon>
    </lineage>
</organism>
<dbReference type="Gene3D" id="1.10.287.1060">
    <property type="entry name" value="ESAT-6-like"/>
    <property type="match status" value="1"/>
</dbReference>
<keyword evidence="3" id="KW-1185">Reference proteome</keyword>
<gene>
    <name evidence="2" type="ORF">FB390_1602</name>
</gene>
<dbReference type="AlphaFoldDB" id="A0A543F826"/>
<proteinExistence type="predicted"/>
<reference evidence="2 3" key="1">
    <citation type="submission" date="2019-06" db="EMBL/GenBank/DDBJ databases">
        <title>Sequencing the genomes of 1000 actinobacteria strains.</title>
        <authorList>
            <person name="Klenk H.-P."/>
        </authorList>
    </citation>
    <scope>NUCLEOTIDE SEQUENCE [LARGE SCALE GENOMIC DNA]</scope>
    <source>
        <strain evidence="2 3">DSM 103495</strain>
    </source>
</reference>
<dbReference type="RefSeq" id="WP_141808358.1">
    <property type="nucleotide sequence ID" value="NZ_VFPG01000001.1"/>
</dbReference>
<accession>A0A543F826</accession>
<sequence>MGHPFSVDPAKMRDLARHLRSHASTISVKQPIAKVSRDLARQNMQESNLAVKVEESLKALDSVIKYHVRRLNEHGDAIDTSANAYEQSDGAWANGFK</sequence>
<evidence type="ECO:0000313" key="2">
    <source>
        <dbReference type="EMBL" id="TQM29988.1"/>
    </source>
</evidence>
<evidence type="ECO:0000256" key="1">
    <source>
        <dbReference type="SAM" id="MobiDB-lite"/>
    </source>
</evidence>
<protein>
    <submittedName>
        <fullName evidence="2">Excreted virulence factor EspC (Type VII ESX diderm)</fullName>
    </submittedName>
</protein>
<dbReference type="OrthoDB" id="4553355at2"/>